<dbReference type="Pfam" id="PF08308">
    <property type="entry name" value="PEGA"/>
    <property type="match status" value="1"/>
</dbReference>
<dbReference type="GO" id="GO:0006508">
    <property type="term" value="P:proteolysis"/>
    <property type="evidence" value="ECO:0007669"/>
    <property type="project" value="InterPro"/>
</dbReference>
<dbReference type="SUPFAM" id="SSF49373">
    <property type="entry name" value="Invasin/intimin cell-adhesion fragments"/>
    <property type="match status" value="1"/>
</dbReference>
<proteinExistence type="predicted"/>
<dbReference type="InterPro" id="IPR050452">
    <property type="entry name" value="Metacaspase"/>
</dbReference>
<evidence type="ECO:0000256" key="1">
    <source>
        <dbReference type="SAM" id="Phobius"/>
    </source>
</evidence>
<dbReference type="InterPro" id="IPR008964">
    <property type="entry name" value="Invasin/intimin_cell_adhesion"/>
</dbReference>
<dbReference type="InterPro" id="IPR013229">
    <property type="entry name" value="PEGA"/>
</dbReference>
<dbReference type="Gene3D" id="3.40.50.1460">
    <property type="match status" value="1"/>
</dbReference>
<reference evidence="3 4" key="1">
    <citation type="submission" date="2017-09" db="EMBL/GenBank/DDBJ databases">
        <title>Depth-based differentiation of microbial function through sediment-hosted aquifers and enrichment of novel symbionts in the deep terrestrial subsurface.</title>
        <authorList>
            <person name="Probst A.J."/>
            <person name="Ladd B."/>
            <person name="Jarett J.K."/>
            <person name="Geller-Mcgrath D.E."/>
            <person name="Sieber C.M."/>
            <person name="Emerson J.B."/>
            <person name="Anantharaman K."/>
            <person name="Thomas B.C."/>
            <person name="Malmstrom R."/>
            <person name="Stieglmeier M."/>
            <person name="Klingl A."/>
            <person name="Woyke T."/>
            <person name="Ryan C.M."/>
            <person name="Banfield J.F."/>
        </authorList>
    </citation>
    <scope>NUCLEOTIDE SEQUENCE [LARGE SCALE GENOMIC DNA]</scope>
    <source>
        <strain evidence="3">CG_4_10_14_3_um_filter_34_13</strain>
    </source>
</reference>
<dbReference type="InterPro" id="IPR029030">
    <property type="entry name" value="Caspase-like_dom_sf"/>
</dbReference>
<dbReference type="SUPFAM" id="SSF52129">
    <property type="entry name" value="Caspase-like"/>
    <property type="match status" value="1"/>
</dbReference>
<dbReference type="RefSeq" id="WP_406607614.1">
    <property type="nucleotide sequence ID" value="NZ_PFKO01000219.1"/>
</dbReference>
<accession>A0A2M7PQJ7</accession>
<dbReference type="Proteomes" id="UP000230646">
    <property type="component" value="Unassembled WGS sequence"/>
</dbReference>
<dbReference type="Gene3D" id="2.60.40.1080">
    <property type="match status" value="1"/>
</dbReference>
<dbReference type="InterPro" id="IPR011600">
    <property type="entry name" value="Pept_C14_caspase"/>
</dbReference>
<dbReference type="Pfam" id="PF02368">
    <property type="entry name" value="Big_2"/>
    <property type="match status" value="1"/>
</dbReference>
<dbReference type="PANTHER" id="PTHR48104">
    <property type="entry name" value="METACASPASE-4"/>
    <property type="match status" value="1"/>
</dbReference>
<keyword evidence="1" id="KW-0812">Transmembrane</keyword>
<dbReference type="InterPro" id="IPR003343">
    <property type="entry name" value="Big_2"/>
</dbReference>
<dbReference type="SMART" id="SM00635">
    <property type="entry name" value="BID_2"/>
    <property type="match status" value="1"/>
</dbReference>
<dbReference type="PANTHER" id="PTHR48104:SF30">
    <property type="entry name" value="METACASPASE-1"/>
    <property type="match status" value="1"/>
</dbReference>
<keyword evidence="1" id="KW-1133">Transmembrane helix</keyword>
<dbReference type="GO" id="GO:0004197">
    <property type="term" value="F:cysteine-type endopeptidase activity"/>
    <property type="evidence" value="ECO:0007669"/>
    <property type="project" value="InterPro"/>
</dbReference>
<dbReference type="GO" id="GO:0005737">
    <property type="term" value="C:cytoplasm"/>
    <property type="evidence" value="ECO:0007669"/>
    <property type="project" value="TreeGrafter"/>
</dbReference>
<evidence type="ECO:0000313" key="3">
    <source>
        <dbReference type="EMBL" id="PIY32456.1"/>
    </source>
</evidence>
<dbReference type="AlphaFoldDB" id="A0A2M7PQJ7"/>
<gene>
    <name evidence="3" type="ORF">COZ07_05605</name>
</gene>
<keyword evidence="1" id="KW-0472">Membrane</keyword>
<dbReference type="Pfam" id="PF00656">
    <property type="entry name" value="Peptidase_C14"/>
    <property type="match status" value="1"/>
</dbReference>
<feature type="domain" description="BIG2" evidence="2">
    <location>
        <begin position="112"/>
        <end position="197"/>
    </location>
</feature>
<feature type="transmembrane region" description="Helical" evidence="1">
    <location>
        <begin position="7"/>
        <end position="28"/>
    </location>
</feature>
<protein>
    <recommendedName>
        <fullName evidence="2">BIG2 domain-containing protein</fullName>
    </recommendedName>
</protein>
<dbReference type="EMBL" id="PFKO01000219">
    <property type="protein sequence ID" value="PIY32456.1"/>
    <property type="molecule type" value="Genomic_DNA"/>
</dbReference>
<comment type="caution">
    <text evidence="3">The sequence shown here is derived from an EMBL/GenBank/DDBJ whole genome shotgun (WGS) entry which is preliminary data.</text>
</comment>
<dbReference type="PROSITE" id="PS51257">
    <property type="entry name" value="PROKAR_LIPOPROTEIN"/>
    <property type="match status" value="1"/>
</dbReference>
<name>A0A2M7PQJ7_9BACT</name>
<organism evidence="3 4">
    <name type="scientific">Candidatus Infernicultor aquiphilus</name>
    <dbReference type="NCBI Taxonomy" id="1805029"/>
    <lineage>
        <taxon>Bacteria</taxon>
        <taxon>Pseudomonadati</taxon>
        <taxon>Atribacterota</taxon>
        <taxon>Candidatus Phoenicimicrobiia</taxon>
        <taxon>Candidatus Pheonicimicrobiales</taxon>
        <taxon>Candidatus Phoenicimicrobiaceae</taxon>
        <taxon>Candidatus Infernicultor</taxon>
    </lineage>
</organism>
<evidence type="ECO:0000313" key="4">
    <source>
        <dbReference type="Proteomes" id="UP000230646"/>
    </source>
</evidence>
<evidence type="ECO:0000259" key="2">
    <source>
        <dbReference type="SMART" id="SM00635"/>
    </source>
</evidence>
<sequence>MLEKKKYLLLFILIITVLLLTSGCLYYYPAVYTFGSIEITTNPPRSKIFLDGMDTGYFTPSTLTYVSAGSHVFTLALADYLSYSCIINVIANQTINLNITLTPIIPPAPKIILTGISVSPTTINLAVGESQTFYSVTAYYSDSSSANVNLTACIYSSSNPDCAAVSYSGTVTAVSDGSATIIISYTKNGVTKSTSAEITVGTATQNEVVYRALCVGVGDYIQGSDNDLSAPPYDVDRIRQILQQCRFGTSNTFFSDISYLKDWQATKSNILQSISSAFSGADSNDISYFYFSGHGVIVGNTSYICPADLTSFASSAISVNELESALSAIPGTKVVFLDSCYSGGFVGKSMGETITSKEELESFNNDIINIFSQAQTKGLLTTNQYKVLTSCHYYQLCWEIIPQQGNPFGVFTMALCEGCGYSGNYPADNNLDTKVSLQEAYLYVKDWVFSYRISQDVQVSPDNSTFTIMEY</sequence>